<accession>A0A2J6S9K9</accession>
<reference evidence="7 8" key="1">
    <citation type="submission" date="2016-04" db="EMBL/GenBank/DDBJ databases">
        <title>A degradative enzymes factory behind the ericoid mycorrhizal symbiosis.</title>
        <authorList>
            <consortium name="DOE Joint Genome Institute"/>
            <person name="Martino E."/>
            <person name="Morin E."/>
            <person name="Grelet G."/>
            <person name="Kuo A."/>
            <person name="Kohler A."/>
            <person name="Daghino S."/>
            <person name="Barry K."/>
            <person name="Choi C."/>
            <person name="Cichocki N."/>
            <person name="Clum A."/>
            <person name="Copeland A."/>
            <person name="Hainaut M."/>
            <person name="Haridas S."/>
            <person name="Labutti K."/>
            <person name="Lindquist E."/>
            <person name="Lipzen A."/>
            <person name="Khouja H.-R."/>
            <person name="Murat C."/>
            <person name="Ohm R."/>
            <person name="Olson A."/>
            <person name="Spatafora J."/>
            <person name="Veneault-Fourrey C."/>
            <person name="Henrissat B."/>
            <person name="Grigoriev I."/>
            <person name="Martin F."/>
            <person name="Perotto S."/>
        </authorList>
    </citation>
    <scope>NUCLEOTIDE SEQUENCE [LARGE SCALE GENOMIC DNA]</scope>
    <source>
        <strain evidence="7 8">F</strain>
    </source>
</reference>
<dbReference type="OrthoDB" id="3648309at2759"/>
<protein>
    <recommendedName>
        <fullName evidence="9">GPR1/FUN34/YaaH-class plasma membrane protein-like protein</fullName>
    </recommendedName>
</protein>
<dbReference type="GO" id="GO:0015123">
    <property type="term" value="F:acetate transmembrane transporter activity"/>
    <property type="evidence" value="ECO:0007669"/>
    <property type="project" value="TreeGrafter"/>
</dbReference>
<dbReference type="InterPro" id="IPR000791">
    <property type="entry name" value="Gpr1/Fun34/SatP-like"/>
</dbReference>
<gene>
    <name evidence="7" type="ORF">L207DRAFT_478545</name>
</gene>
<keyword evidence="5 6" id="KW-0472">Membrane</keyword>
<dbReference type="Proteomes" id="UP000235786">
    <property type="component" value="Unassembled WGS sequence"/>
</dbReference>
<feature type="transmembrane region" description="Helical" evidence="6">
    <location>
        <begin position="185"/>
        <end position="205"/>
    </location>
</feature>
<keyword evidence="4 6" id="KW-1133">Transmembrane helix</keyword>
<dbReference type="EMBL" id="KZ613938">
    <property type="protein sequence ID" value="PMD47446.1"/>
    <property type="molecule type" value="Genomic_DNA"/>
</dbReference>
<feature type="transmembrane region" description="Helical" evidence="6">
    <location>
        <begin position="82"/>
        <end position="101"/>
    </location>
</feature>
<feature type="transmembrane region" description="Helical" evidence="6">
    <location>
        <begin position="160"/>
        <end position="178"/>
    </location>
</feature>
<evidence type="ECO:0000256" key="4">
    <source>
        <dbReference type="ARBA" id="ARBA00022989"/>
    </source>
</evidence>
<dbReference type="PANTHER" id="PTHR31123:SF4">
    <property type="entry name" value="PROTEIN ALCS"/>
    <property type="match status" value="1"/>
</dbReference>
<comment type="subcellular location">
    <subcellularLocation>
        <location evidence="1">Membrane</location>
        <topology evidence="1">Multi-pass membrane protein</topology>
    </subcellularLocation>
</comment>
<evidence type="ECO:0000256" key="1">
    <source>
        <dbReference type="ARBA" id="ARBA00004141"/>
    </source>
</evidence>
<dbReference type="InterPro" id="IPR051633">
    <property type="entry name" value="AceTr"/>
</dbReference>
<dbReference type="PANTHER" id="PTHR31123">
    <property type="entry name" value="ACCUMULATION OF DYADS PROTEIN 2-RELATED"/>
    <property type="match status" value="1"/>
</dbReference>
<organism evidence="7 8">
    <name type="scientific">Hyaloscypha variabilis (strain UAMH 11265 / GT02V1 / F)</name>
    <name type="common">Meliniomyces variabilis</name>
    <dbReference type="NCBI Taxonomy" id="1149755"/>
    <lineage>
        <taxon>Eukaryota</taxon>
        <taxon>Fungi</taxon>
        <taxon>Dikarya</taxon>
        <taxon>Ascomycota</taxon>
        <taxon>Pezizomycotina</taxon>
        <taxon>Leotiomycetes</taxon>
        <taxon>Helotiales</taxon>
        <taxon>Hyaloscyphaceae</taxon>
        <taxon>Hyaloscypha</taxon>
        <taxon>Hyaloscypha variabilis</taxon>
    </lineage>
</organism>
<evidence type="ECO:0000313" key="7">
    <source>
        <dbReference type="EMBL" id="PMD47446.1"/>
    </source>
</evidence>
<evidence type="ECO:0000256" key="3">
    <source>
        <dbReference type="ARBA" id="ARBA00022692"/>
    </source>
</evidence>
<sequence length="283" mass="30380">MSSNNSEHIHDKATNGHNELTRQMTLSLSPNQYERLFFQPSAPKGDLAKRLGNPTLLGLLGFLIPFSSTVFCLLQFQGSAATSLASVSGTFYFLGGIAMNIAGIAEFILGNSFPMAVFIIFGCHWVNIGYLQDPAHGIIASYAAGGAPGALSHTYNAGQGNYNVVMALVTFCFLLGSLRINIPFVVVFFSLIFVFSFFAAGYYQLGFNPSVAGLDHALYYFKIAGGFGFVTMMMGWYLAIITACASTGVPCPLPVFDLSQKVFAHNTNAQKGEHAGTVTQGNE</sequence>
<dbReference type="GO" id="GO:0005886">
    <property type="term" value="C:plasma membrane"/>
    <property type="evidence" value="ECO:0007669"/>
    <property type="project" value="TreeGrafter"/>
</dbReference>
<evidence type="ECO:0000256" key="6">
    <source>
        <dbReference type="SAM" id="Phobius"/>
    </source>
</evidence>
<evidence type="ECO:0000256" key="5">
    <source>
        <dbReference type="ARBA" id="ARBA00023136"/>
    </source>
</evidence>
<evidence type="ECO:0000256" key="2">
    <source>
        <dbReference type="ARBA" id="ARBA00005587"/>
    </source>
</evidence>
<feature type="transmembrane region" description="Helical" evidence="6">
    <location>
        <begin position="108"/>
        <end position="128"/>
    </location>
</feature>
<dbReference type="AlphaFoldDB" id="A0A2J6S9K9"/>
<keyword evidence="8" id="KW-1185">Reference proteome</keyword>
<feature type="transmembrane region" description="Helical" evidence="6">
    <location>
        <begin position="217"/>
        <end position="239"/>
    </location>
</feature>
<evidence type="ECO:0000313" key="8">
    <source>
        <dbReference type="Proteomes" id="UP000235786"/>
    </source>
</evidence>
<comment type="similarity">
    <text evidence="2">Belongs to the acetate uptake transporter (AceTr) (TC 2.A.96) family.</text>
</comment>
<keyword evidence="3 6" id="KW-0812">Transmembrane</keyword>
<evidence type="ECO:0008006" key="9">
    <source>
        <dbReference type="Google" id="ProtNLM"/>
    </source>
</evidence>
<proteinExistence type="inferred from homology"/>
<dbReference type="Pfam" id="PF01184">
    <property type="entry name" value="Gpr1_Fun34_YaaH"/>
    <property type="match status" value="1"/>
</dbReference>
<name>A0A2J6S9K9_HYAVF</name>
<feature type="transmembrane region" description="Helical" evidence="6">
    <location>
        <begin position="56"/>
        <end position="76"/>
    </location>
</feature>